<evidence type="ECO:0000256" key="2">
    <source>
        <dbReference type="ARBA" id="ARBA00022475"/>
    </source>
</evidence>
<gene>
    <name evidence="8" type="ORF">ACFQMA_06725</name>
</gene>
<feature type="transmembrane region" description="Helical" evidence="7">
    <location>
        <begin position="161"/>
        <end position="183"/>
    </location>
</feature>
<dbReference type="InterPro" id="IPR017039">
    <property type="entry name" value="Virul_fac_BrkB"/>
</dbReference>
<keyword evidence="4 7" id="KW-1133">Transmembrane helix</keyword>
<name>A0ABD5XY22_9EURY</name>
<keyword evidence="5 7" id="KW-0472">Membrane</keyword>
<feature type="region of interest" description="Disordered" evidence="6">
    <location>
        <begin position="259"/>
        <end position="281"/>
    </location>
</feature>
<keyword evidence="2" id="KW-1003">Cell membrane</keyword>
<evidence type="ECO:0000256" key="1">
    <source>
        <dbReference type="ARBA" id="ARBA00004651"/>
    </source>
</evidence>
<dbReference type="AlphaFoldDB" id="A0ABD5XY22"/>
<feature type="transmembrane region" description="Helical" evidence="7">
    <location>
        <begin position="195"/>
        <end position="216"/>
    </location>
</feature>
<dbReference type="EMBL" id="JBHTAS010000001">
    <property type="protein sequence ID" value="MFC7139531.1"/>
    <property type="molecule type" value="Genomic_DNA"/>
</dbReference>
<dbReference type="GO" id="GO:0005886">
    <property type="term" value="C:plasma membrane"/>
    <property type="evidence" value="ECO:0007669"/>
    <property type="project" value="UniProtKB-SubCell"/>
</dbReference>
<feature type="transmembrane region" description="Helical" evidence="7">
    <location>
        <begin position="30"/>
        <end position="52"/>
    </location>
</feature>
<accession>A0ABD5XY22</accession>
<feature type="compositionally biased region" description="Basic and acidic residues" evidence="6">
    <location>
        <begin position="301"/>
        <end position="315"/>
    </location>
</feature>
<protein>
    <submittedName>
        <fullName evidence="8">YihY/virulence factor BrkB family protein</fullName>
    </submittedName>
</protein>
<comment type="caution">
    <text evidence="8">The sequence shown here is derived from an EMBL/GenBank/DDBJ whole genome shotgun (WGS) entry which is preliminary data.</text>
</comment>
<feature type="transmembrane region" description="Helical" evidence="7">
    <location>
        <begin position="84"/>
        <end position="102"/>
    </location>
</feature>
<evidence type="ECO:0000313" key="9">
    <source>
        <dbReference type="Proteomes" id="UP001596432"/>
    </source>
</evidence>
<dbReference type="Proteomes" id="UP001596432">
    <property type="component" value="Unassembled WGS sequence"/>
</dbReference>
<evidence type="ECO:0000256" key="3">
    <source>
        <dbReference type="ARBA" id="ARBA00022692"/>
    </source>
</evidence>
<feature type="transmembrane region" description="Helical" evidence="7">
    <location>
        <begin position="132"/>
        <end position="155"/>
    </location>
</feature>
<dbReference type="GeneID" id="78819790"/>
<feature type="compositionally biased region" description="Basic and acidic residues" evidence="6">
    <location>
        <begin position="343"/>
        <end position="354"/>
    </location>
</feature>
<dbReference type="PANTHER" id="PTHR30213">
    <property type="entry name" value="INNER MEMBRANE PROTEIN YHJD"/>
    <property type="match status" value="1"/>
</dbReference>
<sequence length="364" mass="38295">MVSLAGARQFGTRVYGDVSDKNVTFMAAGLAYNAFVSLAPLLLILFVVLNVVGGGLEARVVDAAQQYLPGPIAEVVSGLFSGDAGSGGASVIGLVVLVWGALKIFRGLDTAFSEIYETTAENSLVDKLRDGLVVLGALVVAVLATVGVSAAVALFADAIPVLSYVSPLVLLGGLVLAFFPMYYVFPDVDAGIWDVLPGAVFAAVGWAAFQALFQVYLSFSDPGSSSFFGGVIVVVTYLYFSALVLLVGAVINAVTGEHSSGRPGGVGRGAAKARTKRDQSLDRDQLDAYLRGLDERLTARYDAPDDGADADRPPRPDGPVHLVESVRDEADGQRWTVELSWRVSDERATRESREAASASRPADD</sequence>
<feature type="compositionally biased region" description="Low complexity" evidence="6">
    <location>
        <begin position="355"/>
        <end position="364"/>
    </location>
</feature>
<evidence type="ECO:0000256" key="4">
    <source>
        <dbReference type="ARBA" id="ARBA00022989"/>
    </source>
</evidence>
<reference evidence="8 9" key="1">
    <citation type="journal article" date="2019" name="Int. J. Syst. Evol. Microbiol.">
        <title>The Global Catalogue of Microorganisms (GCM) 10K type strain sequencing project: providing services to taxonomists for standard genome sequencing and annotation.</title>
        <authorList>
            <consortium name="The Broad Institute Genomics Platform"/>
            <consortium name="The Broad Institute Genome Sequencing Center for Infectious Disease"/>
            <person name="Wu L."/>
            <person name="Ma J."/>
        </authorList>
    </citation>
    <scope>NUCLEOTIDE SEQUENCE [LARGE SCALE GENOMIC DNA]</scope>
    <source>
        <strain evidence="8 9">XZYJT29</strain>
    </source>
</reference>
<dbReference type="RefSeq" id="WP_274325117.1">
    <property type="nucleotide sequence ID" value="NZ_CP118158.1"/>
</dbReference>
<evidence type="ECO:0000256" key="6">
    <source>
        <dbReference type="SAM" id="MobiDB-lite"/>
    </source>
</evidence>
<evidence type="ECO:0000256" key="7">
    <source>
        <dbReference type="SAM" id="Phobius"/>
    </source>
</evidence>
<proteinExistence type="predicted"/>
<evidence type="ECO:0000313" key="8">
    <source>
        <dbReference type="EMBL" id="MFC7139531.1"/>
    </source>
</evidence>
<comment type="subcellular location">
    <subcellularLocation>
        <location evidence="1">Cell membrane</location>
        <topology evidence="1">Multi-pass membrane protein</topology>
    </subcellularLocation>
</comment>
<feature type="region of interest" description="Disordered" evidence="6">
    <location>
        <begin position="301"/>
        <end position="329"/>
    </location>
</feature>
<dbReference type="Pfam" id="PF03631">
    <property type="entry name" value="Virul_fac_BrkB"/>
    <property type="match status" value="1"/>
</dbReference>
<evidence type="ECO:0000256" key="5">
    <source>
        <dbReference type="ARBA" id="ARBA00023136"/>
    </source>
</evidence>
<keyword evidence="3 7" id="KW-0812">Transmembrane</keyword>
<dbReference type="PANTHER" id="PTHR30213:SF0">
    <property type="entry name" value="UPF0761 MEMBRANE PROTEIN YIHY"/>
    <property type="match status" value="1"/>
</dbReference>
<keyword evidence="9" id="KW-1185">Reference proteome</keyword>
<feature type="region of interest" description="Disordered" evidence="6">
    <location>
        <begin position="341"/>
        <end position="364"/>
    </location>
</feature>
<feature type="transmembrane region" description="Helical" evidence="7">
    <location>
        <begin position="228"/>
        <end position="254"/>
    </location>
</feature>
<organism evidence="8 9">
    <name type="scientific">Halosimplex aquaticum</name>
    <dbReference type="NCBI Taxonomy" id="3026162"/>
    <lineage>
        <taxon>Archaea</taxon>
        <taxon>Methanobacteriati</taxon>
        <taxon>Methanobacteriota</taxon>
        <taxon>Stenosarchaea group</taxon>
        <taxon>Halobacteria</taxon>
        <taxon>Halobacteriales</taxon>
        <taxon>Haloarculaceae</taxon>
        <taxon>Halosimplex</taxon>
    </lineage>
</organism>